<gene>
    <name evidence="12" type="primary">hemW</name>
    <name evidence="12" type="ORF">D9V68_02820</name>
</gene>
<keyword evidence="4 10" id="KW-0349">Heme</keyword>
<evidence type="ECO:0000256" key="5">
    <source>
        <dbReference type="ARBA" id="ARBA00022691"/>
    </source>
</evidence>
<name>A0A4D6Y4F9_9GAMM</name>
<dbReference type="GO" id="GO:0046872">
    <property type="term" value="F:metal ion binding"/>
    <property type="evidence" value="ECO:0007669"/>
    <property type="project" value="UniProtKB-UniRule"/>
</dbReference>
<dbReference type="SFLD" id="SFLDS00029">
    <property type="entry name" value="Radical_SAM"/>
    <property type="match status" value="1"/>
</dbReference>
<dbReference type="RefSeq" id="WP_158358138.1">
    <property type="nucleotide sequence ID" value="NZ_CP034876.1"/>
</dbReference>
<evidence type="ECO:0000256" key="9">
    <source>
        <dbReference type="ARBA" id="ARBA00023186"/>
    </source>
</evidence>
<comment type="function">
    <text evidence="10">Probably acts as a heme chaperone, transferring heme to an unknown acceptor. Binds one molecule of heme per monomer, possibly covalently. Binds 1 [4Fe-4S] cluster. The cluster is coordinated with 3 cysteines and an exchangeable S-adenosyl-L-methionine.</text>
</comment>
<dbReference type="PANTHER" id="PTHR13932:SF5">
    <property type="entry name" value="RADICAL S-ADENOSYL METHIONINE DOMAIN-CONTAINING PROTEIN 1, MITOCHONDRIAL"/>
    <property type="match status" value="1"/>
</dbReference>
<dbReference type="InterPro" id="IPR006638">
    <property type="entry name" value="Elp3/MiaA/NifB-like_rSAM"/>
</dbReference>
<dbReference type="SFLD" id="SFLDG01082">
    <property type="entry name" value="B12-binding_domain_containing"/>
    <property type="match status" value="1"/>
</dbReference>
<dbReference type="SUPFAM" id="SSF102114">
    <property type="entry name" value="Radical SAM enzymes"/>
    <property type="match status" value="1"/>
</dbReference>
<dbReference type="OrthoDB" id="9808022at2"/>
<accession>A0A4D6Y4F9</accession>
<evidence type="ECO:0000256" key="3">
    <source>
        <dbReference type="ARBA" id="ARBA00017228"/>
    </source>
</evidence>
<evidence type="ECO:0000256" key="10">
    <source>
        <dbReference type="RuleBase" id="RU364116"/>
    </source>
</evidence>
<dbReference type="GO" id="GO:0051539">
    <property type="term" value="F:4 iron, 4 sulfur cluster binding"/>
    <property type="evidence" value="ECO:0007669"/>
    <property type="project" value="UniProtKB-UniRule"/>
</dbReference>
<dbReference type="PANTHER" id="PTHR13932">
    <property type="entry name" value="COPROPORPHYRINIGEN III OXIDASE"/>
    <property type="match status" value="1"/>
</dbReference>
<dbReference type="AlphaFoldDB" id="A0A4D6Y4F9"/>
<proteinExistence type="inferred from homology"/>
<dbReference type="SFLD" id="SFLDF00288">
    <property type="entry name" value="HemN-like__clustered_with_nucl"/>
    <property type="match status" value="1"/>
</dbReference>
<evidence type="ECO:0000256" key="1">
    <source>
        <dbReference type="ARBA" id="ARBA00001966"/>
    </source>
</evidence>
<evidence type="ECO:0000313" key="12">
    <source>
        <dbReference type="EMBL" id="QCI21258.1"/>
    </source>
</evidence>
<keyword evidence="5 10" id="KW-0949">S-adenosyl-L-methionine</keyword>
<keyword evidence="10" id="KW-0004">4Fe-4S</keyword>
<comment type="cofactor">
    <cofactor evidence="1">
        <name>[4Fe-4S] cluster</name>
        <dbReference type="ChEBI" id="CHEBI:49883"/>
    </cofactor>
</comment>
<feature type="domain" description="Radical SAM core" evidence="11">
    <location>
        <begin position="1"/>
        <end position="233"/>
    </location>
</feature>
<evidence type="ECO:0000256" key="8">
    <source>
        <dbReference type="ARBA" id="ARBA00023014"/>
    </source>
</evidence>
<dbReference type="GO" id="GO:0006779">
    <property type="term" value="P:porphyrin-containing compound biosynthetic process"/>
    <property type="evidence" value="ECO:0007669"/>
    <property type="project" value="InterPro"/>
</dbReference>
<dbReference type="SMART" id="SM00729">
    <property type="entry name" value="Elp3"/>
    <property type="match status" value="1"/>
</dbReference>
<evidence type="ECO:0000256" key="2">
    <source>
        <dbReference type="ARBA" id="ARBA00006100"/>
    </source>
</evidence>
<keyword evidence="9 10" id="KW-0143">Chaperone</keyword>
<evidence type="ECO:0000256" key="4">
    <source>
        <dbReference type="ARBA" id="ARBA00022617"/>
    </source>
</evidence>
<dbReference type="InterPro" id="IPR004559">
    <property type="entry name" value="HemW-like"/>
</dbReference>
<dbReference type="NCBIfam" id="TIGR00539">
    <property type="entry name" value="hemN_rel"/>
    <property type="match status" value="1"/>
</dbReference>
<reference evidence="12 13" key="2">
    <citation type="submission" date="2019-05" db="EMBL/GenBank/DDBJ databases">
        <title>Genome evolution of the obligate endosymbiont Buchnera aphidicola.</title>
        <authorList>
            <person name="Moran N.A."/>
        </authorList>
    </citation>
    <scope>NUCLEOTIDE SEQUENCE [LARGE SCALE GENOMIC DNA]</scope>
    <source>
        <strain evidence="12 13">Hla</strain>
    </source>
</reference>
<dbReference type="InterPro" id="IPR007197">
    <property type="entry name" value="rSAM"/>
</dbReference>
<dbReference type="Proteomes" id="UP000298738">
    <property type="component" value="Chromosome"/>
</dbReference>
<dbReference type="SFLD" id="SFLDG01065">
    <property type="entry name" value="anaerobic_coproporphyrinogen-I"/>
    <property type="match status" value="1"/>
</dbReference>
<keyword evidence="8 10" id="KW-0411">Iron-sulfur</keyword>
<dbReference type="Gene3D" id="3.20.20.70">
    <property type="entry name" value="Aldolase class I"/>
    <property type="match status" value="1"/>
</dbReference>
<keyword evidence="6 10" id="KW-0479">Metal-binding</keyword>
<protein>
    <recommendedName>
        <fullName evidence="3 10">Heme chaperone HemW</fullName>
    </recommendedName>
</protein>
<dbReference type="InterPro" id="IPR058240">
    <property type="entry name" value="rSAM_sf"/>
</dbReference>
<reference evidence="12 13" key="1">
    <citation type="submission" date="2018-12" db="EMBL/GenBank/DDBJ databases">
        <authorList>
            <person name="Chong R.A."/>
        </authorList>
    </citation>
    <scope>NUCLEOTIDE SEQUENCE [LARGE SCALE GENOMIC DNA]</scope>
    <source>
        <strain evidence="12 13">Hla</strain>
    </source>
</reference>
<dbReference type="EMBL" id="CP034876">
    <property type="protein sequence ID" value="QCI21258.1"/>
    <property type="molecule type" value="Genomic_DNA"/>
</dbReference>
<dbReference type="PROSITE" id="PS51918">
    <property type="entry name" value="RADICAL_SAM"/>
    <property type="match status" value="1"/>
</dbReference>
<sequence>MFISPQISLYIHIPWCLKKCGYCDFHSYVSQSIIPEQQYIEHLLKDLEKDLSLVDYREINTIFIGGGTPSLLQSQSIEKLLNGIKKRSIVSKIAEISIEANPKKLEYKRFINYKKSGINRFSIGVQTFNSNLLRKIERTYNYKEIIDAIKASQKNNYNLNLDLMYGLPDQLLEDALSDLRYAIQYSPSHISWYQLTIEPNTPFYARKIKLPNEDIIFKMLNKGDSLLKKAGYKKYEISSYSKENYQCQHNLNYWNFGDYIGIGCGAHGKITQKNGKIIRTLKNKNMNDFLNGNYLNSINIISDKEKIFEYFMNVFRLYQPVFKKHFREKTNINEMVIEKNIEIAIKEGFLINTIDYWDTTKKGKLFLNSLLEIFLN</sequence>
<comment type="subcellular location">
    <subcellularLocation>
        <location evidence="10">Cytoplasm</location>
    </subcellularLocation>
</comment>
<dbReference type="Pfam" id="PF04055">
    <property type="entry name" value="Radical_SAM"/>
    <property type="match status" value="1"/>
</dbReference>
<evidence type="ECO:0000313" key="13">
    <source>
        <dbReference type="Proteomes" id="UP000298738"/>
    </source>
</evidence>
<evidence type="ECO:0000259" key="11">
    <source>
        <dbReference type="PROSITE" id="PS51918"/>
    </source>
</evidence>
<dbReference type="CDD" id="cd01335">
    <property type="entry name" value="Radical_SAM"/>
    <property type="match status" value="1"/>
</dbReference>
<dbReference type="InterPro" id="IPR013785">
    <property type="entry name" value="Aldolase_TIM"/>
</dbReference>
<dbReference type="InterPro" id="IPR034505">
    <property type="entry name" value="Coproporphyrinogen-III_oxidase"/>
</dbReference>
<dbReference type="GO" id="GO:0005737">
    <property type="term" value="C:cytoplasm"/>
    <property type="evidence" value="ECO:0007669"/>
    <property type="project" value="UniProtKB-SubCell"/>
</dbReference>
<comment type="similarity">
    <text evidence="2">Belongs to the anaerobic coproporphyrinogen-III oxidase family. HemW subfamily.</text>
</comment>
<dbReference type="SFLD" id="SFLDF00562">
    <property type="entry name" value="HemN-like__clustered_with_heat"/>
    <property type="match status" value="1"/>
</dbReference>
<keyword evidence="7 10" id="KW-0408">Iron</keyword>
<evidence type="ECO:0000256" key="6">
    <source>
        <dbReference type="ARBA" id="ARBA00022723"/>
    </source>
</evidence>
<keyword evidence="10" id="KW-0963">Cytoplasm</keyword>
<organism evidence="12 13">
    <name type="scientific">Buchnera aphidicola</name>
    <name type="common">Hyperomyzus lactucae</name>
    <dbReference type="NCBI Taxonomy" id="1241860"/>
    <lineage>
        <taxon>Bacteria</taxon>
        <taxon>Pseudomonadati</taxon>
        <taxon>Pseudomonadota</taxon>
        <taxon>Gammaproteobacteria</taxon>
        <taxon>Enterobacterales</taxon>
        <taxon>Erwiniaceae</taxon>
        <taxon>Buchnera</taxon>
    </lineage>
</organism>
<dbReference type="GO" id="GO:0004109">
    <property type="term" value="F:coproporphyrinogen oxidase activity"/>
    <property type="evidence" value="ECO:0007669"/>
    <property type="project" value="InterPro"/>
</dbReference>
<evidence type="ECO:0000256" key="7">
    <source>
        <dbReference type="ARBA" id="ARBA00023004"/>
    </source>
</evidence>